<gene>
    <name evidence="1" type="ORF">FHP25_01225</name>
</gene>
<dbReference type="RefSeq" id="WP_147845164.1">
    <property type="nucleotide sequence ID" value="NZ_VDUZ01000001.1"/>
</dbReference>
<proteinExistence type="predicted"/>
<evidence type="ECO:0000313" key="1">
    <source>
        <dbReference type="EMBL" id="TXL82347.1"/>
    </source>
</evidence>
<protein>
    <submittedName>
        <fullName evidence="1">DUF3303 domain-containing protein</fullName>
    </submittedName>
</protein>
<dbReference type="EMBL" id="VDUZ01000001">
    <property type="protein sequence ID" value="TXL82347.1"/>
    <property type="molecule type" value="Genomic_DNA"/>
</dbReference>
<name>A0A5C8PVV3_9HYPH</name>
<dbReference type="Pfam" id="PF11746">
    <property type="entry name" value="DUF3303"/>
    <property type="match status" value="1"/>
</dbReference>
<dbReference type="AlphaFoldDB" id="A0A5C8PVV3"/>
<evidence type="ECO:0000313" key="2">
    <source>
        <dbReference type="Proteomes" id="UP000321638"/>
    </source>
</evidence>
<keyword evidence="2" id="KW-1185">Reference proteome</keyword>
<dbReference type="OrthoDB" id="9801877at2"/>
<organism evidence="1 2">
    <name type="scientific">Vineibacter terrae</name>
    <dbReference type="NCBI Taxonomy" id="2586908"/>
    <lineage>
        <taxon>Bacteria</taxon>
        <taxon>Pseudomonadati</taxon>
        <taxon>Pseudomonadota</taxon>
        <taxon>Alphaproteobacteria</taxon>
        <taxon>Hyphomicrobiales</taxon>
        <taxon>Vineibacter</taxon>
    </lineage>
</organism>
<sequence length="90" mass="10057">MLFMVIETFRNQDGKAVYRRLRDKGRMVPEGVTFVSSWVSADLGRCFQVMECDDVALLQRWVTAWSDLVAFEIVPVTAGKDTAAALAGEL</sequence>
<accession>A0A5C8PVV3</accession>
<reference evidence="1 2" key="1">
    <citation type="submission" date="2019-06" db="EMBL/GenBank/DDBJ databases">
        <title>New taxonomy in bacterial strain CC-CFT640, isolated from vineyard.</title>
        <authorList>
            <person name="Lin S.-Y."/>
            <person name="Tsai C.-F."/>
            <person name="Young C.-C."/>
        </authorList>
    </citation>
    <scope>NUCLEOTIDE SEQUENCE [LARGE SCALE GENOMIC DNA]</scope>
    <source>
        <strain evidence="1 2">CC-CFT640</strain>
    </source>
</reference>
<comment type="caution">
    <text evidence="1">The sequence shown here is derived from an EMBL/GenBank/DDBJ whole genome shotgun (WGS) entry which is preliminary data.</text>
</comment>
<dbReference type="Proteomes" id="UP000321638">
    <property type="component" value="Unassembled WGS sequence"/>
</dbReference>
<dbReference type="InterPro" id="IPR021734">
    <property type="entry name" value="DUF3303"/>
</dbReference>